<feature type="compositionally biased region" description="Basic and acidic residues" evidence="1">
    <location>
        <begin position="864"/>
        <end position="877"/>
    </location>
</feature>
<feature type="compositionally biased region" description="Basic and acidic residues" evidence="1">
    <location>
        <begin position="833"/>
        <end position="850"/>
    </location>
</feature>
<evidence type="ECO:0000256" key="1">
    <source>
        <dbReference type="SAM" id="MobiDB-lite"/>
    </source>
</evidence>
<reference evidence="3" key="1">
    <citation type="submission" date="2023-01" db="EMBL/GenBank/DDBJ databases">
        <title>Sulfurovum sp. zt1-1 genome assembly.</title>
        <authorList>
            <person name="Wang J."/>
        </authorList>
    </citation>
    <scope>NUCLEOTIDE SEQUENCE</scope>
    <source>
        <strain evidence="3">Zt1-1</strain>
    </source>
</reference>
<dbReference type="InterPro" id="IPR025263">
    <property type="entry name" value="YhdP_central"/>
</dbReference>
<feature type="domain" description="YhdP central" evidence="2">
    <location>
        <begin position="189"/>
        <end position="401"/>
    </location>
</feature>
<keyword evidence="4" id="KW-1185">Reference proteome</keyword>
<dbReference type="EMBL" id="JAQIBD010000001">
    <property type="protein sequence ID" value="MDM5271001.1"/>
    <property type="molecule type" value="Genomic_DNA"/>
</dbReference>
<organism evidence="3 4">
    <name type="scientific">Sulfurovum zhangzhouensis</name>
    <dbReference type="NCBI Taxonomy" id="3019067"/>
    <lineage>
        <taxon>Bacteria</taxon>
        <taxon>Pseudomonadati</taxon>
        <taxon>Campylobacterota</taxon>
        <taxon>Epsilonproteobacteria</taxon>
        <taxon>Campylobacterales</taxon>
        <taxon>Sulfurovaceae</taxon>
        <taxon>Sulfurovum</taxon>
    </lineage>
</organism>
<accession>A0ABT7QVZ7</accession>
<feature type="domain" description="YhdP central" evidence="2">
    <location>
        <begin position="638"/>
        <end position="807"/>
    </location>
</feature>
<gene>
    <name evidence="3" type="ORF">PGH07_02290</name>
</gene>
<protein>
    <submittedName>
        <fullName evidence="3">AsmA-like C-terminal domain-containing protein</fullName>
    </submittedName>
</protein>
<sequence length="877" mass="98979">MVLIVLVVWLKVGIRADYLHVGPYRISGLYIKLDKKLTLSAHHIVIPKSKSNPSFSTIDRTFDRIKGMLQIFDYVALHDIIYENNRIDLVYADNMLHINTKDYEIAGKIERKDKRFEAEVPLLYIKAKKITLSGNFTYSHYEDRLHVWGRYDMYGIQGNFTASKVKNNIHFDLQSDTFDDLKPLMEVLPLTEVVKHWSVERIQAQQYKLKALKGNGTAKGQDFTLDLDTLTGVAELSNAEINFKDGLESVYTPKIILEYKKGGLYFDLDKPVYQNKALDGSKVSIIDLTGSKPTTLKLDLHVNSPFDDAVQKILKAYHLPIPVLQQSGTAETSIGLDVVFKSGDTSAVIDVDVKDARLQVYKLDLSVESGHVHYEDGIVSFDNLLLKDKMYSGTVEGSIKLNKKKADILAVVNYLHSGEEGQEKSFEIKNKKFNLALDYHKGILIKIPELELSISEENNITQFSFEDLNLIKPYVKDKEFIQEGGNVDILTDDFKTFTFNGLLRRNTCFFYEGDDLCHTKVPCSGTITPKGIDFYAFDKRLHFNETRSRVTLNKLNIDLKRFIEYMTTNHEEGTITEKKGESLVIIGNKSNLRYENYTLVTDSYDVEVKPNGDIKAIGSSEGDIVKFEKKGNIFSINALRIKDDVLHPLIDFKGLKKGRYSLKVSGNINKVMNGRIIIEGGVMKDFKAYNNTLALINTLPALATLQDPGFSKEGFKIKKGVAEYKVINGEKIVFDSIYIKGKSSTIVGKGFIDIKQNVIDIQLAIRTAKTLGNVMGKIPFIGYILMGEDKSMTLGLTITGTLDKPKVETSAAEEILILPLEIIKRTIESPKQMLEETKRIEKEKPDEEKAVPSIHEQLGLEAPNKTKETTQPKKEAQ</sequence>
<evidence type="ECO:0000259" key="2">
    <source>
        <dbReference type="Pfam" id="PF13116"/>
    </source>
</evidence>
<feature type="region of interest" description="Disordered" evidence="1">
    <location>
        <begin position="833"/>
        <end position="877"/>
    </location>
</feature>
<evidence type="ECO:0000313" key="4">
    <source>
        <dbReference type="Proteomes" id="UP001169069"/>
    </source>
</evidence>
<name>A0ABT7QVZ7_9BACT</name>
<comment type="caution">
    <text evidence="3">The sequence shown here is derived from an EMBL/GenBank/DDBJ whole genome shotgun (WGS) entry which is preliminary data.</text>
</comment>
<proteinExistence type="predicted"/>
<dbReference type="Proteomes" id="UP001169069">
    <property type="component" value="Unassembled WGS sequence"/>
</dbReference>
<evidence type="ECO:0000313" key="3">
    <source>
        <dbReference type="EMBL" id="MDM5271001.1"/>
    </source>
</evidence>
<dbReference type="Pfam" id="PF13116">
    <property type="entry name" value="YhdP"/>
    <property type="match status" value="2"/>
</dbReference>